<dbReference type="InterPro" id="IPR049551">
    <property type="entry name" value="PKS_DH_C"/>
</dbReference>
<dbReference type="Pfam" id="PF02801">
    <property type="entry name" value="Ketoacyl-synt_C"/>
    <property type="match status" value="1"/>
</dbReference>
<dbReference type="SUPFAM" id="SSF52151">
    <property type="entry name" value="FabD/lysophospholipase-like"/>
    <property type="match status" value="1"/>
</dbReference>
<dbReference type="InterPro" id="IPR020806">
    <property type="entry name" value="PKS_PP-bd"/>
</dbReference>
<evidence type="ECO:0000259" key="9">
    <source>
        <dbReference type="PROSITE" id="PS52019"/>
    </source>
</evidence>
<evidence type="ECO:0000256" key="5">
    <source>
        <dbReference type="PROSITE-ProRule" id="PRU01363"/>
    </source>
</evidence>
<dbReference type="GO" id="GO:0031177">
    <property type="term" value="F:phosphopantetheine binding"/>
    <property type="evidence" value="ECO:0007669"/>
    <property type="project" value="InterPro"/>
</dbReference>
<dbReference type="Pfam" id="PF08659">
    <property type="entry name" value="KR"/>
    <property type="match status" value="1"/>
</dbReference>
<evidence type="ECO:0000256" key="1">
    <source>
        <dbReference type="ARBA" id="ARBA00022450"/>
    </source>
</evidence>
<dbReference type="SUPFAM" id="SSF51735">
    <property type="entry name" value="NAD(P)-binding Rossmann-fold domains"/>
    <property type="match status" value="2"/>
</dbReference>
<dbReference type="SMART" id="SM00825">
    <property type="entry name" value="PKS_KS"/>
    <property type="match status" value="1"/>
</dbReference>
<dbReference type="Gene3D" id="3.30.70.3290">
    <property type="match status" value="1"/>
</dbReference>
<dbReference type="Pfam" id="PF00698">
    <property type="entry name" value="Acyl_transf_1"/>
    <property type="match status" value="1"/>
</dbReference>
<dbReference type="GO" id="GO:0044550">
    <property type="term" value="P:secondary metabolite biosynthetic process"/>
    <property type="evidence" value="ECO:0007669"/>
    <property type="project" value="TreeGrafter"/>
</dbReference>
<dbReference type="InterPro" id="IPR016039">
    <property type="entry name" value="Thiolase-like"/>
</dbReference>
<dbReference type="GeneID" id="36585809"/>
<evidence type="ECO:0000256" key="3">
    <source>
        <dbReference type="ARBA" id="ARBA00022679"/>
    </source>
</evidence>
<dbReference type="InterPro" id="IPR049552">
    <property type="entry name" value="PKS_DH_N"/>
</dbReference>
<organism evidence="10 11">
    <name type="scientific">Hyaloscypha bicolor E</name>
    <dbReference type="NCBI Taxonomy" id="1095630"/>
    <lineage>
        <taxon>Eukaryota</taxon>
        <taxon>Fungi</taxon>
        <taxon>Dikarya</taxon>
        <taxon>Ascomycota</taxon>
        <taxon>Pezizomycotina</taxon>
        <taxon>Leotiomycetes</taxon>
        <taxon>Helotiales</taxon>
        <taxon>Hyaloscyphaceae</taxon>
        <taxon>Hyaloscypha</taxon>
        <taxon>Hyaloscypha bicolor</taxon>
    </lineage>
</organism>
<dbReference type="Gene3D" id="1.10.1200.10">
    <property type="entry name" value="ACP-like"/>
    <property type="match status" value="1"/>
</dbReference>
<dbReference type="InterPro" id="IPR014030">
    <property type="entry name" value="Ketoacyl_synth_N"/>
</dbReference>
<dbReference type="SUPFAM" id="SSF47336">
    <property type="entry name" value="ACP-like"/>
    <property type="match status" value="1"/>
</dbReference>
<evidence type="ECO:0000259" key="8">
    <source>
        <dbReference type="PROSITE" id="PS52004"/>
    </source>
</evidence>
<dbReference type="PANTHER" id="PTHR43775">
    <property type="entry name" value="FATTY ACID SYNTHASE"/>
    <property type="match status" value="1"/>
</dbReference>
<dbReference type="Pfam" id="PF00109">
    <property type="entry name" value="ketoacyl-synt"/>
    <property type="match status" value="1"/>
</dbReference>
<dbReference type="Gene3D" id="3.40.366.10">
    <property type="entry name" value="Malonyl-Coenzyme A Acyl Carrier Protein, domain 2"/>
    <property type="match status" value="1"/>
</dbReference>
<gene>
    <name evidence="10" type="ORF">K444DRAFT_581175</name>
</gene>
<evidence type="ECO:0000313" key="11">
    <source>
        <dbReference type="Proteomes" id="UP000235371"/>
    </source>
</evidence>
<dbReference type="SUPFAM" id="SSF55048">
    <property type="entry name" value="Probable ACP-binding domain of malonyl-CoA ACP transacylase"/>
    <property type="match status" value="1"/>
</dbReference>
<evidence type="ECO:0000313" key="10">
    <source>
        <dbReference type="EMBL" id="PMD66327.1"/>
    </source>
</evidence>
<keyword evidence="4" id="KW-0511">Multifunctional enzyme</keyword>
<dbReference type="SMART" id="SM00827">
    <property type="entry name" value="PKS_AT"/>
    <property type="match status" value="1"/>
</dbReference>
<dbReference type="Gene3D" id="3.40.50.720">
    <property type="entry name" value="NAD(P)-binding Rossmann-like Domain"/>
    <property type="match status" value="2"/>
</dbReference>
<evidence type="ECO:0000259" key="7">
    <source>
        <dbReference type="PROSITE" id="PS50075"/>
    </source>
</evidence>
<accession>A0A2J6TTJ3</accession>
<dbReference type="InterPro" id="IPR036291">
    <property type="entry name" value="NAD(P)-bd_dom_sf"/>
</dbReference>
<dbReference type="InterPro" id="IPR009081">
    <property type="entry name" value="PP-bd_ACP"/>
</dbReference>
<dbReference type="Pfam" id="PF16197">
    <property type="entry name" value="KAsynt_C_assoc"/>
    <property type="match status" value="1"/>
</dbReference>
<dbReference type="InterPro" id="IPR036736">
    <property type="entry name" value="ACP-like_sf"/>
</dbReference>
<evidence type="ECO:0000256" key="4">
    <source>
        <dbReference type="ARBA" id="ARBA00023268"/>
    </source>
</evidence>
<dbReference type="SMART" id="SM00823">
    <property type="entry name" value="PKS_PP"/>
    <property type="match status" value="1"/>
</dbReference>
<keyword evidence="1" id="KW-0596">Phosphopantetheine</keyword>
<comment type="caution">
    <text evidence="5">Lacks conserved residue(s) required for the propagation of feature annotation.</text>
</comment>
<dbReference type="Pfam" id="PF21089">
    <property type="entry name" value="PKS_DH_N"/>
    <property type="match status" value="1"/>
</dbReference>
<dbReference type="InterPro" id="IPR016035">
    <property type="entry name" value="Acyl_Trfase/lysoPLipase"/>
</dbReference>
<keyword evidence="2" id="KW-0597">Phosphoprotein</keyword>
<feature type="domain" description="Ketosynthase family 3 (KS3)" evidence="8">
    <location>
        <begin position="66"/>
        <end position="400"/>
    </location>
</feature>
<dbReference type="Pfam" id="PF23297">
    <property type="entry name" value="ACP_SdgA_C"/>
    <property type="match status" value="1"/>
</dbReference>
<dbReference type="Pfam" id="PF14765">
    <property type="entry name" value="PS-DH"/>
    <property type="match status" value="1"/>
</dbReference>
<dbReference type="PROSITE" id="PS50075">
    <property type="entry name" value="CARRIER"/>
    <property type="match status" value="1"/>
</dbReference>
<dbReference type="InterPro" id="IPR001227">
    <property type="entry name" value="Ac_transferase_dom_sf"/>
</dbReference>
<feature type="region of interest" description="C-terminal hotdog fold" evidence="5">
    <location>
        <begin position="1034"/>
        <end position="1193"/>
    </location>
</feature>
<dbReference type="EMBL" id="KZ613745">
    <property type="protein sequence ID" value="PMD66327.1"/>
    <property type="molecule type" value="Genomic_DNA"/>
</dbReference>
<dbReference type="PROSITE" id="PS52019">
    <property type="entry name" value="PKS_MFAS_DH"/>
    <property type="match status" value="1"/>
</dbReference>
<dbReference type="PANTHER" id="PTHR43775:SF13">
    <property type="entry name" value="POLYKETIDE SYNTHASE 1"/>
    <property type="match status" value="1"/>
</dbReference>
<proteinExistence type="predicted"/>
<keyword evidence="3" id="KW-0808">Transferase</keyword>
<dbReference type="GO" id="GO:0004312">
    <property type="term" value="F:fatty acid synthase activity"/>
    <property type="evidence" value="ECO:0007669"/>
    <property type="project" value="TreeGrafter"/>
</dbReference>
<dbReference type="SMART" id="SM00822">
    <property type="entry name" value="PKS_KR"/>
    <property type="match status" value="1"/>
</dbReference>
<dbReference type="SUPFAM" id="SSF53901">
    <property type="entry name" value="Thiolase-like"/>
    <property type="match status" value="2"/>
</dbReference>
<dbReference type="InParanoid" id="A0A2J6TTJ3"/>
<dbReference type="Gene3D" id="3.40.47.10">
    <property type="match status" value="2"/>
</dbReference>
<dbReference type="InterPro" id="IPR013968">
    <property type="entry name" value="PKS_KR"/>
</dbReference>
<dbReference type="SMART" id="SM00826">
    <property type="entry name" value="PKS_DH"/>
    <property type="match status" value="1"/>
</dbReference>
<dbReference type="InterPro" id="IPR014043">
    <property type="entry name" value="Acyl_transferase_dom"/>
</dbReference>
<dbReference type="PROSITE" id="PS52004">
    <property type="entry name" value="KS3_2"/>
    <property type="match status" value="1"/>
</dbReference>
<dbReference type="InterPro" id="IPR016036">
    <property type="entry name" value="Malonyl_transacylase_ACP-bd"/>
</dbReference>
<name>A0A2J6TTJ3_9HELO</name>
<protein>
    <submittedName>
        <fullName evidence="10">Uncharacterized protein</fullName>
    </submittedName>
</protein>
<dbReference type="GO" id="GO:0016491">
    <property type="term" value="F:oxidoreductase activity"/>
    <property type="evidence" value="ECO:0007669"/>
    <property type="project" value="InterPro"/>
</dbReference>
<dbReference type="STRING" id="1095630.A0A2J6TTJ3"/>
<dbReference type="InterPro" id="IPR057326">
    <property type="entry name" value="KR_dom"/>
</dbReference>
<dbReference type="SMART" id="SM00829">
    <property type="entry name" value="PKS_ER"/>
    <property type="match status" value="1"/>
</dbReference>
<dbReference type="Gene3D" id="3.10.129.110">
    <property type="entry name" value="Polyketide synthase dehydratase"/>
    <property type="match status" value="1"/>
</dbReference>
<dbReference type="Pfam" id="PF23114">
    <property type="entry name" value="NAD-bd_HRPKS_sdrA"/>
    <property type="match status" value="1"/>
</dbReference>
<reference evidence="10 11" key="1">
    <citation type="submission" date="2016-04" db="EMBL/GenBank/DDBJ databases">
        <title>A degradative enzymes factory behind the ericoid mycorrhizal symbiosis.</title>
        <authorList>
            <consortium name="DOE Joint Genome Institute"/>
            <person name="Martino E."/>
            <person name="Morin E."/>
            <person name="Grelet G."/>
            <person name="Kuo A."/>
            <person name="Kohler A."/>
            <person name="Daghino S."/>
            <person name="Barry K."/>
            <person name="Choi C."/>
            <person name="Cichocki N."/>
            <person name="Clum A."/>
            <person name="Copeland A."/>
            <person name="Hainaut M."/>
            <person name="Haridas S."/>
            <person name="Labutti K."/>
            <person name="Lindquist E."/>
            <person name="Lipzen A."/>
            <person name="Khouja H.-R."/>
            <person name="Murat C."/>
            <person name="Ohm R."/>
            <person name="Olson A."/>
            <person name="Spatafora J."/>
            <person name="Veneault-Fourrey C."/>
            <person name="Henrissat B."/>
            <person name="Grigoriev I."/>
            <person name="Martin F."/>
            <person name="Perotto S."/>
        </authorList>
    </citation>
    <scope>NUCLEOTIDE SEQUENCE [LARGE SCALE GENOMIC DNA]</scope>
    <source>
        <strain evidence="10 11">E</strain>
    </source>
</reference>
<keyword evidence="11" id="KW-1185">Reference proteome</keyword>
<dbReference type="InterPro" id="IPR042104">
    <property type="entry name" value="PKS_dehydratase_sf"/>
</dbReference>
<dbReference type="InterPro" id="IPR014031">
    <property type="entry name" value="Ketoacyl_synth_C"/>
</dbReference>
<dbReference type="Pfam" id="PF13602">
    <property type="entry name" value="ADH_zinc_N_2"/>
    <property type="match status" value="1"/>
</dbReference>
<evidence type="ECO:0000256" key="6">
    <source>
        <dbReference type="SAM" id="MobiDB-lite"/>
    </source>
</evidence>
<dbReference type="InterPro" id="IPR011032">
    <property type="entry name" value="GroES-like_sf"/>
</dbReference>
<dbReference type="InterPro" id="IPR020807">
    <property type="entry name" value="PKS_DH"/>
</dbReference>
<dbReference type="InterPro" id="IPR056501">
    <property type="entry name" value="NAD-bd_HRPKS_sdrA"/>
</dbReference>
<dbReference type="OrthoDB" id="329835at2759"/>
<dbReference type="InterPro" id="IPR020841">
    <property type="entry name" value="PKS_Beta-ketoAc_synthase_dom"/>
</dbReference>
<dbReference type="CDD" id="cd05195">
    <property type="entry name" value="enoyl_red"/>
    <property type="match status" value="1"/>
</dbReference>
<feature type="domain" description="Carrier" evidence="7">
    <location>
        <begin position="2072"/>
        <end position="2149"/>
    </location>
</feature>
<dbReference type="RefSeq" id="XP_024743231.1">
    <property type="nucleotide sequence ID" value="XM_024877732.1"/>
</dbReference>
<feature type="region of interest" description="N-terminal hotdog fold" evidence="5">
    <location>
        <begin position="886"/>
        <end position="1018"/>
    </location>
</feature>
<dbReference type="Proteomes" id="UP000235371">
    <property type="component" value="Unassembled WGS sequence"/>
</dbReference>
<dbReference type="InterPro" id="IPR049900">
    <property type="entry name" value="PKS_mFAS_DH"/>
</dbReference>
<sequence length="2154" mass="235143">MAPSATILASPQEGADGSRETMTEEHEESENNGQNGEGRPCTKLYTDAYTHGYTEGYIKGNRSLKIMPIAIVGMSCRLPGNVTTPDEFWELLSRARSGWSKIPKERFDDASFYHPNPGKSGCFNAVGGHFLSEDIASFDAPFFGLTSQEATSMDPQQRLLLECTFEALENAGMPKHEIIGKRVGVFIGGSFSELFSDEGRSFSFDNRGTGYGRGEGCGIVVLKALDRAQNDNDNIRSVIAASGINQDGKTSGITMPNGAAQESLMESVYKNAGIDPKETGYVEAHGTGTKVGDPIEVAALHKVFGEGRSARNPLFIGSVKSNVGHLEAASGIISVIKTAMMLERGFILPNYDFKKPNENIPFSKWNLKVPISQRPWPKKRFASINNFGFGGTNAHVVLEKAPFLQKCEGPGQSSFQSRKLFVLSANGKDALQELMGKLGIYLEQRPEIFQNDLMSNLAYTLARRSRMQWRVAIPTTSSFYLIQALNSGKVLPGRGETDGLRIGFIFTGQGAQYYNMGRELYEQYPVYASTINACETYLASLGAPFSLLAEMNKDAVDSLINEAHISQPSCTALQLALTDLLRSWGIQPFAVAGHSSGEIGAAYAAGILSLDSCMAISYHRGMATLGLKKFLHLRGSMMAVGASKEDIEPILAQLNTKIAKASIACFNSPSSLTISGDEPVIDELQKIMEEKRWFARKLQVNTAYHSHHMDLVADDYREKLQSIDPPQSTEIKFHSSLFGHLLKDSSGLGSSYWVDNLTQSVQFSETVFSMCQPVDGYKTGVSHIVEIGPHSALSGPVKQILKAYGRTEISYLSTLTRKRNAVETALEMASTLFVKGVNLNLGAINLLRQKPDLLVDIPRYPWNHKTRYWHEGRVVKKHKGRTTRRHDLLGTLANYSNDLEPTWRNIIRVDDLPWLRHHQIQSLTLFPMSGFISIAIEAASQKAVLRKIAYDTFHLREISVHAPLVLEDNDVELTLQLRPQQEGTSSGGWDEFRIHSWTASKGWTEHCKGLITLKADCEIPLPKLTMAEISSAETTFVDKIKFYDSLSRLGVSYGPSFQGMNDCEASDGFAKATLTVVDTAQEMPHAFQTDSVIHPAFLEQLIEMYWPIIGAGRTTLNPVYLPSSIDDLTISRKISDLAKKAGDSLQAFCQGGFPQSNLLPFHGSMFATAIDSEEVLISLKDLTVSPIVEHENASGIETARDLCYKLEWEPIDIQFPESSTTSNGITNGNYKPLNSLSNGIVNGITNGLSSTPHTVSDFFTGGLVIVRGDGASQTQIASEIAEASERLTGTRPSLENFATLNIDKTSGKLCLIISELERPLLSSFTSTDFTALQKLVANTEGILWVVRGAYVSSNNPDANMITGLSRSIRSETTLKFATLDLDPESLTTPNSTQIILAVLQAVFGPKAEANCELEFMERKGVLSTPRIVADAEMNQYVHKETSEDFVLEHTPFTQDGRPLKMEMVRPGALETVRFVDQALNDALLSDEIELEVKAIGMNSRDIGPIDITKFGIECGGIVTKTGSNVNNLAVGNRVACLSLDNGVYSTLTRTKARFAFQIKDDLDFQDAASMPVAYSTAYYGLIDLGRLLNEERVLIHGAGSAVGQASICLAQNLGAGVSATVRSIESKEYLMKTFGLHEDQISLDLHEQSTKSGFDMVFNCVPADADTMRDLWSSLSNFGRFVAIKDTDSNANARFETAGLQKNRSFMSVDLLSIALERPRLMERLLIDVSEFIRQGNTKPLHLTIFSISNVEEAFNSLRNANLDGKMVVLPQAGAMVKAIPPNKSKSFLHSDASYILIGGTGGLGRSMARWMVDHGARNLVLVSRKGTVSCKVKILIDELSAIGVKVNVKGCDVSDSSSVNSLIQKDMAGMPGIKGVVHGAMVLNDVLFEKMSYDQYTTVIEAKVRGAWNFHNALKNLDFFICLSSAAGAVGNRGQAAYSAANTFLNAFVQYRQRLGLPASSLDLTAVSDAGYLAENPKAAAEVWKNLGTDTICETEVLALLGAAINGRLAGTCNSHTVTGMRLTTSTKPFWANDAKFKQLRLAMEATESSAGEATTVSFNSALKAAASLGDAELVVQRGLLSKLPSVLMLEAEDMDVTRSLSSYALDSLVAIEVRNFIDREFESNLQVLELLSSGSIETLSKTICVKSKLVSF</sequence>
<dbReference type="InterPro" id="IPR050091">
    <property type="entry name" value="PKS_NRPS_Biosynth_Enz"/>
</dbReference>
<dbReference type="SUPFAM" id="SSF50129">
    <property type="entry name" value="GroES-like"/>
    <property type="match status" value="1"/>
</dbReference>
<dbReference type="CDD" id="cd00833">
    <property type="entry name" value="PKS"/>
    <property type="match status" value="1"/>
</dbReference>
<evidence type="ECO:0000256" key="2">
    <source>
        <dbReference type="ARBA" id="ARBA00022553"/>
    </source>
</evidence>
<dbReference type="Gene3D" id="3.90.180.10">
    <property type="entry name" value="Medium-chain alcohol dehydrogenases, catalytic domain"/>
    <property type="match status" value="1"/>
</dbReference>
<dbReference type="InterPro" id="IPR020843">
    <property type="entry name" value="ER"/>
</dbReference>
<feature type="region of interest" description="Disordered" evidence="6">
    <location>
        <begin position="1"/>
        <end position="41"/>
    </location>
</feature>
<feature type="domain" description="PKS/mFAS DH" evidence="9">
    <location>
        <begin position="886"/>
        <end position="1193"/>
    </location>
</feature>
<dbReference type="GO" id="GO:0006633">
    <property type="term" value="P:fatty acid biosynthetic process"/>
    <property type="evidence" value="ECO:0007669"/>
    <property type="project" value="TreeGrafter"/>
</dbReference>
<dbReference type="InterPro" id="IPR032821">
    <property type="entry name" value="PKS_assoc"/>
</dbReference>